<name>A0A1Y1I3M3_KLENI</name>
<dbReference type="Proteomes" id="UP000054558">
    <property type="component" value="Unassembled WGS sequence"/>
</dbReference>
<dbReference type="OrthoDB" id="116883at2759"/>
<dbReference type="PANTHER" id="PTHR10219:SF43">
    <property type="entry name" value="GLYCOLIPID TRANSFER PROTEIN DOMAIN-CONTAINING PROTEIN"/>
    <property type="match status" value="1"/>
</dbReference>
<accession>A0A1Y1I3M3</accession>
<dbReference type="GO" id="GO:0005829">
    <property type="term" value="C:cytosol"/>
    <property type="evidence" value="ECO:0000318"/>
    <property type="project" value="GO_Central"/>
</dbReference>
<evidence type="ECO:0000259" key="1">
    <source>
        <dbReference type="Pfam" id="PF08718"/>
    </source>
</evidence>
<dbReference type="InterPro" id="IPR014830">
    <property type="entry name" value="Glycolipid_transfer_prot_dom"/>
</dbReference>
<evidence type="ECO:0000313" key="2">
    <source>
        <dbReference type="EMBL" id="GAQ85540.1"/>
    </source>
</evidence>
<dbReference type="InterPro" id="IPR036497">
    <property type="entry name" value="GLTP_sf"/>
</dbReference>
<feature type="domain" description="Glycolipid transfer protein" evidence="1">
    <location>
        <begin position="30"/>
        <end position="190"/>
    </location>
</feature>
<reference evidence="2 3" key="1">
    <citation type="journal article" date="2014" name="Nat. Commun.">
        <title>Klebsormidium flaccidum genome reveals primary factors for plant terrestrial adaptation.</title>
        <authorList>
            <person name="Hori K."/>
            <person name="Maruyama F."/>
            <person name="Fujisawa T."/>
            <person name="Togashi T."/>
            <person name="Yamamoto N."/>
            <person name="Seo M."/>
            <person name="Sato S."/>
            <person name="Yamada T."/>
            <person name="Mori H."/>
            <person name="Tajima N."/>
            <person name="Moriyama T."/>
            <person name="Ikeuchi M."/>
            <person name="Watanabe M."/>
            <person name="Wada H."/>
            <person name="Kobayashi K."/>
            <person name="Saito M."/>
            <person name="Masuda T."/>
            <person name="Sasaki-Sekimoto Y."/>
            <person name="Mashiguchi K."/>
            <person name="Awai K."/>
            <person name="Shimojima M."/>
            <person name="Masuda S."/>
            <person name="Iwai M."/>
            <person name="Nobusawa T."/>
            <person name="Narise T."/>
            <person name="Kondo S."/>
            <person name="Saito H."/>
            <person name="Sato R."/>
            <person name="Murakawa M."/>
            <person name="Ihara Y."/>
            <person name="Oshima-Yamada Y."/>
            <person name="Ohtaka K."/>
            <person name="Satoh M."/>
            <person name="Sonobe K."/>
            <person name="Ishii M."/>
            <person name="Ohtani R."/>
            <person name="Kanamori-Sato M."/>
            <person name="Honoki R."/>
            <person name="Miyazaki D."/>
            <person name="Mochizuki H."/>
            <person name="Umetsu J."/>
            <person name="Higashi K."/>
            <person name="Shibata D."/>
            <person name="Kamiya Y."/>
            <person name="Sato N."/>
            <person name="Nakamura Y."/>
            <person name="Tabata S."/>
            <person name="Ida S."/>
            <person name="Kurokawa K."/>
            <person name="Ohta H."/>
        </authorList>
    </citation>
    <scope>NUCLEOTIDE SEQUENCE [LARGE SCALE GENOMIC DNA]</scope>
    <source>
        <strain evidence="2 3">NIES-2285</strain>
    </source>
</reference>
<dbReference type="STRING" id="105231.A0A1Y1I3M3"/>
<dbReference type="GO" id="GO:0035627">
    <property type="term" value="P:ceramide transport"/>
    <property type="evidence" value="ECO:0000318"/>
    <property type="project" value="GO_Central"/>
</dbReference>
<dbReference type="Pfam" id="PF08718">
    <property type="entry name" value="GLTP"/>
    <property type="match status" value="1"/>
</dbReference>
<evidence type="ECO:0000313" key="3">
    <source>
        <dbReference type="Proteomes" id="UP000054558"/>
    </source>
</evidence>
<proteinExistence type="predicted"/>
<dbReference type="OMA" id="DCASRAY"/>
<dbReference type="Gene3D" id="1.10.3520.10">
    <property type="entry name" value="Glycolipid transfer protein"/>
    <property type="match status" value="1"/>
</dbReference>
<dbReference type="PANTHER" id="PTHR10219">
    <property type="entry name" value="GLYCOLIPID TRANSFER PROTEIN-RELATED"/>
    <property type="match status" value="1"/>
</dbReference>
<sequence length="227" mass="25047">MSGPGEGKVLPELGLAFKGVADLIKQNAEVPTAAFAAACDKINPIFGHLGMAFKFARDDFVTKVEDLKECAKDLPTLEDILDADIKAGTVREPGSHTRNLLRVTRGINMIRLLFEHLLSSDGVSLKEAASKASFERDFSSPQNYGVSLKEAASKAYEQALAPHHSWAIRQAVRASLYTLPSREKFLARVGEDEFSWRPYAQEFVNDSDPVIKYVISLYVDKGIGTDW</sequence>
<dbReference type="GO" id="GO:1902387">
    <property type="term" value="F:ceramide 1-phosphate binding"/>
    <property type="evidence" value="ECO:0000318"/>
    <property type="project" value="GO_Central"/>
</dbReference>
<dbReference type="EMBL" id="DF237189">
    <property type="protein sequence ID" value="GAQ85540.1"/>
    <property type="molecule type" value="Genomic_DNA"/>
</dbReference>
<dbReference type="GO" id="GO:1902388">
    <property type="term" value="F:ceramide 1-phosphate transfer activity"/>
    <property type="evidence" value="ECO:0000318"/>
    <property type="project" value="GO_Central"/>
</dbReference>
<dbReference type="AlphaFoldDB" id="A0A1Y1I3M3"/>
<keyword evidence="3" id="KW-1185">Reference proteome</keyword>
<organism evidence="2 3">
    <name type="scientific">Klebsormidium nitens</name>
    <name type="common">Green alga</name>
    <name type="synonym">Ulothrix nitens</name>
    <dbReference type="NCBI Taxonomy" id="105231"/>
    <lineage>
        <taxon>Eukaryota</taxon>
        <taxon>Viridiplantae</taxon>
        <taxon>Streptophyta</taxon>
        <taxon>Klebsormidiophyceae</taxon>
        <taxon>Klebsormidiales</taxon>
        <taxon>Klebsormidiaceae</taxon>
        <taxon>Klebsormidium</taxon>
    </lineage>
</organism>
<dbReference type="GO" id="GO:0120009">
    <property type="term" value="P:intermembrane lipid transfer"/>
    <property type="evidence" value="ECO:0000318"/>
    <property type="project" value="GO_Central"/>
</dbReference>
<dbReference type="SUPFAM" id="SSF110004">
    <property type="entry name" value="Glycolipid transfer protein, GLTP"/>
    <property type="match status" value="1"/>
</dbReference>
<protein>
    <submittedName>
        <fullName evidence="2">Sphingosine Transfer Protein ACD11 homolog</fullName>
    </submittedName>
</protein>
<gene>
    <name evidence="2" type="ORF">KFL_002400120</name>
</gene>